<dbReference type="Pfam" id="PF23855">
    <property type="entry name" value="DUF7218"/>
    <property type="match status" value="1"/>
</dbReference>
<evidence type="ECO:0000256" key="1">
    <source>
        <dbReference type="SAM" id="MobiDB-lite"/>
    </source>
</evidence>
<evidence type="ECO:0000313" key="3">
    <source>
        <dbReference type="Proteomes" id="UP000595636"/>
    </source>
</evidence>
<dbReference type="KEGG" id="slf:JEQ17_41160"/>
<dbReference type="RefSeq" id="WP_200399998.1">
    <property type="nucleotide sequence ID" value="NZ_CP066831.1"/>
</dbReference>
<proteinExistence type="predicted"/>
<dbReference type="AlphaFoldDB" id="A0A7T7L2E9"/>
<gene>
    <name evidence="2" type="ORF">JEQ17_41160</name>
</gene>
<keyword evidence="3" id="KW-1185">Reference proteome</keyword>
<dbReference type="Proteomes" id="UP000595636">
    <property type="component" value="Chromosome"/>
</dbReference>
<protein>
    <submittedName>
        <fullName evidence="2">Uncharacterized protein</fullName>
    </submittedName>
</protein>
<sequence>MVSDRGGRAGFVYRSRFRAYRALRRKGASKEKAARISNGGRYFTGRSRMARKGARTRRSRGR</sequence>
<reference evidence="2 3" key="1">
    <citation type="submission" date="2020-12" db="EMBL/GenBank/DDBJ databases">
        <title>A novel species.</title>
        <authorList>
            <person name="Li K."/>
        </authorList>
    </citation>
    <scope>NUCLEOTIDE SEQUENCE [LARGE SCALE GENOMIC DNA]</scope>
    <source>
        <strain evidence="2 3">ZYC-3</strain>
    </source>
</reference>
<dbReference type="InterPro" id="IPR055642">
    <property type="entry name" value="DUF7218"/>
</dbReference>
<dbReference type="EMBL" id="CP066831">
    <property type="protein sequence ID" value="QQM45189.1"/>
    <property type="molecule type" value="Genomic_DNA"/>
</dbReference>
<accession>A0A7T7L2E9</accession>
<feature type="region of interest" description="Disordered" evidence="1">
    <location>
        <begin position="31"/>
        <end position="62"/>
    </location>
</feature>
<feature type="compositionally biased region" description="Basic residues" evidence="1">
    <location>
        <begin position="48"/>
        <end position="62"/>
    </location>
</feature>
<name>A0A7T7L2E9_9ACTN</name>
<evidence type="ECO:0000313" key="2">
    <source>
        <dbReference type="EMBL" id="QQM45189.1"/>
    </source>
</evidence>
<organism evidence="2 3">
    <name type="scientific">Streptomyces liliifuscus</name>
    <dbReference type="NCBI Taxonomy" id="2797636"/>
    <lineage>
        <taxon>Bacteria</taxon>
        <taxon>Bacillati</taxon>
        <taxon>Actinomycetota</taxon>
        <taxon>Actinomycetes</taxon>
        <taxon>Kitasatosporales</taxon>
        <taxon>Streptomycetaceae</taxon>
        <taxon>Streptomyces</taxon>
    </lineage>
</organism>